<dbReference type="GO" id="GO:0005886">
    <property type="term" value="C:plasma membrane"/>
    <property type="evidence" value="ECO:0007669"/>
    <property type="project" value="UniProtKB-SubCell"/>
</dbReference>
<evidence type="ECO:0000256" key="3">
    <source>
        <dbReference type="ARBA" id="ARBA00022448"/>
    </source>
</evidence>
<comment type="subcellular location">
    <subcellularLocation>
        <location evidence="1">Cell membrane</location>
        <topology evidence="1">Multi-pass membrane protein</topology>
    </subcellularLocation>
</comment>
<dbReference type="EMBL" id="ABDG02000018">
    <property type="protein sequence ID" value="EHK48766.1"/>
    <property type="molecule type" value="Genomic_DNA"/>
</dbReference>
<sequence>QNLTRTRFTICMDTGVLGLFLHNFPFPSQWTHTCSIVIFVFELVLFLVFGAVSLLRWLFFFRPTLRYLKNDSEEIALQACPAITWLTLAAQIQIICAARWGFGFTILAYAMWWVGLVWVLLISVILYLHLIRKPHRAFVDKWLPTAIFIPLVGTLSVGDVAGVMINDSSGTSQVDRELAIPMIIVGFMCVGFALGLSCVMYAIYMHRLMVSGWPSASKIPSMILTIGPCGQSASALLQLSTAAVSQSGLSSHSEGFFLTQESAETVRVVCVLMALLFLGFAVFWMFIDYFAIIEGLWARKIHPSLFWWSTIFPVSTVVTSLATLGKATNSPAFKVLAVALFILLCCIYLVNLYLTIHLVLSGELLGLPKHPSWALGSLKQEHSWARFPRKSRMS</sequence>
<dbReference type="InterPro" id="IPR004695">
    <property type="entry name" value="SLAC1/Mae1/Ssu1/TehA"/>
</dbReference>
<protein>
    <recommendedName>
        <fullName evidence="11">C4-dicarboxylate transporter/malic acid transport protein</fullName>
    </recommendedName>
</protein>
<dbReference type="OrthoDB" id="1099at2759"/>
<gene>
    <name evidence="9" type="ORF">TRIATDRAFT_53231</name>
</gene>
<evidence type="ECO:0000313" key="10">
    <source>
        <dbReference type="Proteomes" id="UP000005426"/>
    </source>
</evidence>
<proteinExistence type="inferred from homology"/>
<dbReference type="Gene3D" id="1.50.10.150">
    <property type="entry name" value="Voltage-dependent anion channel"/>
    <property type="match status" value="1"/>
</dbReference>
<dbReference type="Proteomes" id="UP000005426">
    <property type="component" value="Unassembled WGS sequence"/>
</dbReference>
<dbReference type="InterPro" id="IPR038665">
    <property type="entry name" value="Voltage-dep_anion_channel_sf"/>
</dbReference>
<keyword evidence="3" id="KW-0813">Transport</keyword>
<dbReference type="InterPro" id="IPR051629">
    <property type="entry name" value="Sulfite_efflux_TDT"/>
</dbReference>
<feature type="transmembrane region" description="Helical" evidence="8">
    <location>
        <begin position="36"/>
        <end position="59"/>
    </location>
</feature>
<feature type="non-terminal residue" evidence="9">
    <location>
        <position position="1"/>
    </location>
</feature>
<feature type="transmembrane region" description="Helical" evidence="8">
    <location>
        <begin position="178"/>
        <end position="204"/>
    </location>
</feature>
<feature type="transmembrane region" description="Helical" evidence="8">
    <location>
        <begin position="305"/>
        <end position="324"/>
    </location>
</feature>
<keyword evidence="4" id="KW-1003">Cell membrane</keyword>
<evidence type="ECO:0000256" key="7">
    <source>
        <dbReference type="ARBA" id="ARBA00023136"/>
    </source>
</evidence>
<evidence type="ECO:0008006" key="11">
    <source>
        <dbReference type="Google" id="ProtNLM"/>
    </source>
</evidence>
<keyword evidence="7 8" id="KW-0472">Membrane</keyword>
<feature type="transmembrane region" description="Helical" evidence="8">
    <location>
        <begin position="268"/>
        <end position="293"/>
    </location>
</feature>
<dbReference type="PANTHER" id="PTHR31686">
    <property type="match status" value="1"/>
</dbReference>
<evidence type="ECO:0000256" key="6">
    <source>
        <dbReference type="ARBA" id="ARBA00022989"/>
    </source>
</evidence>
<dbReference type="AlphaFoldDB" id="G9NLK4"/>
<feature type="transmembrane region" description="Helical" evidence="8">
    <location>
        <begin position="142"/>
        <end position="166"/>
    </location>
</feature>
<evidence type="ECO:0000256" key="5">
    <source>
        <dbReference type="ARBA" id="ARBA00022692"/>
    </source>
</evidence>
<dbReference type="GeneID" id="25785122"/>
<evidence type="ECO:0000313" key="9">
    <source>
        <dbReference type="EMBL" id="EHK48766.1"/>
    </source>
</evidence>
<feature type="transmembrane region" description="Helical" evidence="8">
    <location>
        <begin position="336"/>
        <end position="360"/>
    </location>
</feature>
<dbReference type="Pfam" id="PF03595">
    <property type="entry name" value="SLAC1"/>
    <property type="match status" value="1"/>
</dbReference>
<comment type="caution">
    <text evidence="9">The sequence shown here is derived from an EMBL/GenBank/DDBJ whole genome shotgun (WGS) entry which is preliminary data.</text>
</comment>
<evidence type="ECO:0000256" key="1">
    <source>
        <dbReference type="ARBA" id="ARBA00004651"/>
    </source>
</evidence>
<evidence type="ECO:0000256" key="2">
    <source>
        <dbReference type="ARBA" id="ARBA00008566"/>
    </source>
</evidence>
<dbReference type="eggNOG" id="ENOG502SS2M">
    <property type="taxonomic scope" value="Eukaryota"/>
</dbReference>
<evidence type="ECO:0000256" key="8">
    <source>
        <dbReference type="SAM" id="Phobius"/>
    </source>
</evidence>
<keyword evidence="5 8" id="KW-0812">Transmembrane</keyword>
<dbReference type="OMA" id="WMMGSAS"/>
<keyword evidence="10" id="KW-1185">Reference proteome</keyword>
<keyword evidence="6 8" id="KW-1133">Transmembrane helix</keyword>
<dbReference type="GO" id="GO:0000319">
    <property type="term" value="F:sulfite transmembrane transporter activity"/>
    <property type="evidence" value="ECO:0007669"/>
    <property type="project" value="TreeGrafter"/>
</dbReference>
<dbReference type="HOGENOM" id="CLU_030057_1_1_1"/>
<dbReference type="KEGG" id="tatv:25785122"/>
<organism evidence="9 10">
    <name type="scientific">Hypocrea atroviridis (strain ATCC 20476 / IMI 206040)</name>
    <name type="common">Trichoderma atroviride</name>
    <dbReference type="NCBI Taxonomy" id="452589"/>
    <lineage>
        <taxon>Eukaryota</taxon>
        <taxon>Fungi</taxon>
        <taxon>Dikarya</taxon>
        <taxon>Ascomycota</taxon>
        <taxon>Pezizomycotina</taxon>
        <taxon>Sordariomycetes</taxon>
        <taxon>Hypocreomycetidae</taxon>
        <taxon>Hypocreales</taxon>
        <taxon>Hypocreaceae</taxon>
        <taxon>Trichoderma</taxon>
    </lineage>
</organism>
<reference evidence="9 10" key="1">
    <citation type="journal article" date="2011" name="Genome Biol.">
        <title>Comparative genome sequence analysis underscores mycoparasitism as the ancestral life style of Trichoderma.</title>
        <authorList>
            <person name="Kubicek C.P."/>
            <person name="Herrera-Estrella A."/>
            <person name="Seidl-Seiboth V."/>
            <person name="Martinez D.A."/>
            <person name="Druzhinina I.S."/>
            <person name="Thon M."/>
            <person name="Zeilinger S."/>
            <person name="Casas-Flores S."/>
            <person name="Horwitz B.A."/>
            <person name="Mukherjee P.K."/>
            <person name="Mukherjee M."/>
            <person name="Kredics L."/>
            <person name="Alcaraz L.D."/>
            <person name="Aerts A."/>
            <person name="Antal Z."/>
            <person name="Atanasova L."/>
            <person name="Cervantes-Badillo M.G."/>
            <person name="Challacombe J."/>
            <person name="Chertkov O."/>
            <person name="McCluskey K."/>
            <person name="Coulpier F."/>
            <person name="Deshpande N."/>
            <person name="von Doehren H."/>
            <person name="Ebbole D.J."/>
            <person name="Esquivel-Naranjo E.U."/>
            <person name="Fekete E."/>
            <person name="Flipphi M."/>
            <person name="Glaser F."/>
            <person name="Gomez-Rodriguez E.Y."/>
            <person name="Gruber S."/>
            <person name="Han C."/>
            <person name="Henrissat B."/>
            <person name="Hermosa R."/>
            <person name="Hernandez-Onate M."/>
            <person name="Karaffa L."/>
            <person name="Kosti I."/>
            <person name="Le Crom S."/>
            <person name="Lindquist E."/>
            <person name="Lucas S."/>
            <person name="Luebeck M."/>
            <person name="Luebeck P.S."/>
            <person name="Margeot A."/>
            <person name="Metz B."/>
            <person name="Misra M."/>
            <person name="Nevalainen H."/>
            <person name="Omann M."/>
            <person name="Packer N."/>
            <person name="Perrone G."/>
            <person name="Uresti-Rivera E.E."/>
            <person name="Salamov A."/>
            <person name="Schmoll M."/>
            <person name="Seiboth B."/>
            <person name="Shapiro H."/>
            <person name="Sukno S."/>
            <person name="Tamayo-Ramos J.A."/>
            <person name="Tisch D."/>
            <person name="Wiest A."/>
            <person name="Wilkinson H.H."/>
            <person name="Zhang M."/>
            <person name="Coutinho P.M."/>
            <person name="Kenerley C.M."/>
            <person name="Monte E."/>
            <person name="Baker S.E."/>
            <person name="Grigoriev I.V."/>
        </authorList>
    </citation>
    <scope>NUCLEOTIDE SEQUENCE [LARGE SCALE GENOMIC DNA]</scope>
    <source>
        <strain evidence="10">ATCC 20476 / IMI 206040</strain>
    </source>
</reference>
<comment type="similarity">
    <text evidence="2">Belongs to the tellurite-resistance/dicarboxylate transporter (TDT) family.</text>
</comment>
<dbReference type="PANTHER" id="PTHR31686:SF3">
    <property type="entry name" value="ACID TRANSPORT PROTEIN, PUTATIVE (AFU_ORTHOLOGUE AFUA_4G09410)-RELATED"/>
    <property type="match status" value="1"/>
</dbReference>
<accession>G9NLK4</accession>
<name>G9NLK4_HYPAI</name>
<feature type="transmembrane region" description="Helical" evidence="8">
    <location>
        <begin position="106"/>
        <end position="130"/>
    </location>
</feature>
<evidence type="ECO:0000256" key="4">
    <source>
        <dbReference type="ARBA" id="ARBA00022475"/>
    </source>
</evidence>